<dbReference type="NCBIfam" id="TIGR03891">
    <property type="entry name" value="thiopep_ocin"/>
    <property type="match status" value="1"/>
</dbReference>
<dbReference type="Pfam" id="PF14028">
    <property type="entry name" value="Lant_dehydr_C"/>
    <property type="match status" value="1"/>
</dbReference>
<dbReference type="InterPro" id="IPR006827">
    <property type="entry name" value="Lant_deHydtase_N"/>
</dbReference>
<evidence type="ECO:0000313" key="3">
    <source>
        <dbReference type="EMBL" id="ELR73138.1"/>
    </source>
</evidence>
<dbReference type="Pfam" id="PF04738">
    <property type="entry name" value="Lant_dehydr_N"/>
    <property type="match status" value="1"/>
</dbReference>
<dbReference type="OrthoDB" id="1273722at2"/>
<feature type="domain" description="Thiopeptide-type bacteriocin biosynthesis" evidence="2">
    <location>
        <begin position="766"/>
        <end position="847"/>
    </location>
</feature>
<reference evidence="3 4" key="1">
    <citation type="submission" date="2012-12" db="EMBL/GenBank/DDBJ databases">
        <title>Genome assembly of Fulvivirga imtechensis AK7.</title>
        <authorList>
            <person name="Nupur N."/>
            <person name="Khatri I."/>
            <person name="Kumar R."/>
            <person name="Subramanian S."/>
            <person name="Pinnaka A."/>
        </authorList>
    </citation>
    <scope>NUCLEOTIDE SEQUENCE [LARGE SCALE GENOMIC DNA]</scope>
    <source>
        <strain evidence="3 4">AK7</strain>
    </source>
</reference>
<accession>L8JY87</accession>
<dbReference type="PATRIC" id="fig|1237149.3.peg.852"/>
<protein>
    <submittedName>
        <fullName evidence="3">Lanthionine biosynthesis protein LanB</fullName>
    </submittedName>
</protein>
<dbReference type="EMBL" id="AMZN01000009">
    <property type="protein sequence ID" value="ELR73138.1"/>
    <property type="molecule type" value="Genomic_DNA"/>
</dbReference>
<evidence type="ECO:0000259" key="2">
    <source>
        <dbReference type="Pfam" id="PF14028"/>
    </source>
</evidence>
<sequence>MLTALDYYFLRTPLLPFQALNEIAQKPFNKETISALWKDPVIKEAIFIASHSLYKEVEEYLRFEGDNYKKEEKLKHSLFKYLTRMSTRCTPFGLLAGISEGEISNTTDLRLISREHYKRFVRLDMNYLLSFVNALIEDEEVFRQIKLYPNNTILKLSSFSRYVEFKFSGSYKQGQLVSVENSFYTDLILATAKKGATPVELSHAIVNADDEIHYDDAYAFVKECFENQLLTHNLRPFITGEDPLKQVLDKLNGINKTPELQHKLDQLQGVAHELQKLNSSSIGVNTSSFIQLNETLKELNEKNELNFFFQLDLYKPSIGAQLNRSVTKDLQKAFKLLCIDNKGGTPHLNTFKRKFLERYGDKEVPLLEVVDPDLGLGFPVDGNTTNSYPWIQDIPLEGPVKQANQTNSAWTSFLTTKYLEALTERRTTIDLTDQDVEPFLSQDIKDLPDLLYSVCSIIAPSPEAIDKGEYIIYHDITAGNPVGTIAGRFCYLNPEIHKHVKQTAELVEKSHPEKIYAEVLFLSQDRAGNIALRPILGSFEIPIFERSSLPDKNMISLDDLYVSVDNDQIILRSEIHNKEVVPRMSNAHAYMNSSVPVYRFLCSLHHDNTKYRFGWDRYPILPDNTFLPRVAYGKVILAKARWIIRQSDLQPYDPDSLPKRLRQFIKNLNIPPKVELIDSDGSPLLINLNNSEGFNILTASIKNHHSVVLEEYLFSNGSFPTDNSSSHGFINEFIIPFKTDKASTLNHRRIPVSQSAQRTFLPGSEWVYYKLYCGKNSANKVLTEYLQPLVRELKRKNLIKKWFFIRYADPEHHLRVRFLSNKAGNYEILQLFNRFMLSAIDNKLIWK</sequence>
<dbReference type="eggNOG" id="ENOG502Z81U">
    <property type="taxonomic scope" value="Bacteria"/>
</dbReference>
<feature type="domain" description="Lantibiotic dehydratase N-terminal" evidence="1">
    <location>
        <begin position="39"/>
        <end position="694"/>
    </location>
</feature>
<name>L8JY87_9BACT</name>
<dbReference type="InterPro" id="IPR023809">
    <property type="entry name" value="Thiopep_bacteriocin_synth_dom"/>
</dbReference>
<evidence type="ECO:0000259" key="1">
    <source>
        <dbReference type="Pfam" id="PF04738"/>
    </source>
</evidence>
<keyword evidence="4" id="KW-1185">Reference proteome</keyword>
<comment type="caution">
    <text evidence="3">The sequence shown here is derived from an EMBL/GenBank/DDBJ whole genome shotgun (WGS) entry which is preliminary data.</text>
</comment>
<dbReference type="Proteomes" id="UP000011135">
    <property type="component" value="Unassembled WGS sequence"/>
</dbReference>
<dbReference type="STRING" id="1237149.C900_05773"/>
<evidence type="ECO:0000313" key="4">
    <source>
        <dbReference type="Proteomes" id="UP000011135"/>
    </source>
</evidence>
<organism evidence="3 4">
    <name type="scientific">Fulvivirga imtechensis AK7</name>
    <dbReference type="NCBI Taxonomy" id="1237149"/>
    <lineage>
        <taxon>Bacteria</taxon>
        <taxon>Pseudomonadati</taxon>
        <taxon>Bacteroidota</taxon>
        <taxon>Cytophagia</taxon>
        <taxon>Cytophagales</taxon>
        <taxon>Fulvivirgaceae</taxon>
        <taxon>Fulvivirga</taxon>
    </lineage>
</organism>
<dbReference type="AlphaFoldDB" id="L8JY87"/>
<proteinExistence type="predicted"/>
<gene>
    <name evidence="3" type="ORF">C900_05773</name>
</gene>